<evidence type="ECO:0000313" key="2">
    <source>
        <dbReference type="Proteomes" id="UP001327027"/>
    </source>
</evidence>
<name>A0ABU5ZVF0_9FLAO</name>
<comment type="caution">
    <text evidence="1">The sequence shown here is derived from an EMBL/GenBank/DDBJ whole genome shotgun (WGS) entry which is preliminary data.</text>
</comment>
<dbReference type="Proteomes" id="UP001327027">
    <property type="component" value="Unassembled WGS sequence"/>
</dbReference>
<protein>
    <submittedName>
        <fullName evidence="1">Uncharacterized protein</fullName>
    </submittedName>
</protein>
<gene>
    <name evidence="1" type="ORF">U6A24_10165</name>
</gene>
<sequence>MYQRVLPHIITVLFATFFLVPRIVNLHVLDHLTDDKTSVSCELCDILVYSYQLDLITEDNSYLENELQHTPSSYVVLAQYNIPQEKIVSPTCFYNKPPPLS</sequence>
<evidence type="ECO:0000313" key="1">
    <source>
        <dbReference type="EMBL" id="MEB3345828.1"/>
    </source>
</evidence>
<proteinExistence type="predicted"/>
<dbReference type="EMBL" id="JAYKLX010000004">
    <property type="protein sequence ID" value="MEB3345828.1"/>
    <property type="molecule type" value="Genomic_DNA"/>
</dbReference>
<organism evidence="1 2">
    <name type="scientific">Aquimarina gracilis</name>
    <dbReference type="NCBI Taxonomy" id="874422"/>
    <lineage>
        <taxon>Bacteria</taxon>
        <taxon>Pseudomonadati</taxon>
        <taxon>Bacteroidota</taxon>
        <taxon>Flavobacteriia</taxon>
        <taxon>Flavobacteriales</taxon>
        <taxon>Flavobacteriaceae</taxon>
        <taxon>Aquimarina</taxon>
    </lineage>
</organism>
<keyword evidence="2" id="KW-1185">Reference proteome</keyword>
<accession>A0ABU5ZVF0</accession>
<reference evidence="1 2" key="1">
    <citation type="journal article" date="2013" name="Int. J. Syst. Evol. Microbiol.">
        <title>Aquimarina gracilis sp. nov., isolated from the gut microflora of a mussel, Mytilus coruscus, and emended description of Aquimarina spongiae.</title>
        <authorList>
            <person name="Park S.C."/>
            <person name="Choe H.N."/>
            <person name="Baik K.S."/>
            <person name="Seong C.N."/>
        </authorList>
    </citation>
    <scope>NUCLEOTIDE SEQUENCE [LARGE SCALE GENOMIC DNA]</scope>
    <source>
        <strain evidence="1 2">PSC32</strain>
    </source>
</reference>
<dbReference type="RefSeq" id="WP_324179857.1">
    <property type="nucleotide sequence ID" value="NZ_BAABAW010000007.1"/>
</dbReference>